<comment type="caution">
    <text evidence="1">The sequence shown here is derived from an EMBL/GenBank/DDBJ whole genome shotgun (WGS) entry which is preliminary data.</text>
</comment>
<reference evidence="1" key="1">
    <citation type="journal article" date="2020" name="Nat. Commun.">
        <title>Large-scale genome sequencing of mycorrhizal fungi provides insights into the early evolution of symbiotic traits.</title>
        <authorList>
            <person name="Miyauchi S."/>
            <person name="Kiss E."/>
            <person name="Kuo A."/>
            <person name="Drula E."/>
            <person name="Kohler A."/>
            <person name="Sanchez-Garcia M."/>
            <person name="Morin E."/>
            <person name="Andreopoulos B."/>
            <person name="Barry K.W."/>
            <person name="Bonito G."/>
            <person name="Buee M."/>
            <person name="Carver A."/>
            <person name="Chen C."/>
            <person name="Cichocki N."/>
            <person name="Clum A."/>
            <person name="Culley D."/>
            <person name="Crous P.W."/>
            <person name="Fauchery L."/>
            <person name="Girlanda M."/>
            <person name="Hayes R.D."/>
            <person name="Keri Z."/>
            <person name="LaButti K."/>
            <person name="Lipzen A."/>
            <person name="Lombard V."/>
            <person name="Magnuson J."/>
            <person name="Maillard F."/>
            <person name="Murat C."/>
            <person name="Nolan M."/>
            <person name="Ohm R.A."/>
            <person name="Pangilinan J."/>
            <person name="Pereira M.F."/>
            <person name="Perotto S."/>
            <person name="Peter M."/>
            <person name="Pfister S."/>
            <person name="Riley R."/>
            <person name="Sitrit Y."/>
            <person name="Stielow J.B."/>
            <person name="Szollosi G."/>
            <person name="Zifcakova L."/>
            <person name="Stursova M."/>
            <person name="Spatafora J.W."/>
            <person name="Tedersoo L."/>
            <person name="Vaario L.M."/>
            <person name="Yamada A."/>
            <person name="Yan M."/>
            <person name="Wang P."/>
            <person name="Xu J."/>
            <person name="Bruns T."/>
            <person name="Baldrian P."/>
            <person name="Vilgalys R."/>
            <person name="Dunand C."/>
            <person name="Henrissat B."/>
            <person name="Grigoriev I.V."/>
            <person name="Hibbett D."/>
            <person name="Nagy L.G."/>
            <person name="Martin F.M."/>
        </authorList>
    </citation>
    <scope>NUCLEOTIDE SEQUENCE</scope>
    <source>
        <strain evidence="1">UP504</strain>
    </source>
</reference>
<protein>
    <submittedName>
        <fullName evidence="1">Uncharacterized protein</fullName>
    </submittedName>
</protein>
<dbReference type="Proteomes" id="UP000886523">
    <property type="component" value="Unassembled WGS sequence"/>
</dbReference>
<sequence length="159" mass="18329">MPLISVSRSGLKVKSFLNLICPSRVENHWHQRKVTPYVDMFPSLASSILTNQDLPTASVSISDCAIPSHNYDVRLSEDEILCRSDRPPRSSPNEISDSTFPFDVAVYAEIYCSLSNFRLLWSHRTLETRLYLKILCQRQPIDGHEREIRSEIQFLLQYA</sequence>
<proteinExistence type="predicted"/>
<name>A0A9P6B163_9AGAM</name>
<dbReference type="AlphaFoldDB" id="A0A9P6B163"/>
<evidence type="ECO:0000313" key="1">
    <source>
        <dbReference type="EMBL" id="KAF9515594.1"/>
    </source>
</evidence>
<evidence type="ECO:0000313" key="2">
    <source>
        <dbReference type="Proteomes" id="UP000886523"/>
    </source>
</evidence>
<accession>A0A9P6B163</accession>
<organism evidence="1 2">
    <name type="scientific">Hydnum rufescens UP504</name>
    <dbReference type="NCBI Taxonomy" id="1448309"/>
    <lineage>
        <taxon>Eukaryota</taxon>
        <taxon>Fungi</taxon>
        <taxon>Dikarya</taxon>
        <taxon>Basidiomycota</taxon>
        <taxon>Agaricomycotina</taxon>
        <taxon>Agaricomycetes</taxon>
        <taxon>Cantharellales</taxon>
        <taxon>Hydnaceae</taxon>
        <taxon>Hydnum</taxon>
    </lineage>
</organism>
<keyword evidence="2" id="KW-1185">Reference proteome</keyword>
<dbReference type="EMBL" id="MU128948">
    <property type="protein sequence ID" value="KAF9515594.1"/>
    <property type="molecule type" value="Genomic_DNA"/>
</dbReference>
<gene>
    <name evidence="1" type="ORF">BS47DRAFT_769756</name>
</gene>